<feature type="transmembrane region" description="Helical" evidence="6">
    <location>
        <begin position="290"/>
        <end position="318"/>
    </location>
</feature>
<dbReference type="InterPro" id="IPR013057">
    <property type="entry name" value="AA_transpt_TM"/>
</dbReference>
<evidence type="ECO:0000256" key="5">
    <source>
        <dbReference type="ARBA" id="ARBA00023136"/>
    </source>
</evidence>
<feature type="transmembrane region" description="Helical" evidence="6">
    <location>
        <begin position="259"/>
        <end position="278"/>
    </location>
</feature>
<dbReference type="Pfam" id="PF01490">
    <property type="entry name" value="Aa_trans"/>
    <property type="match status" value="1"/>
</dbReference>
<accession>R0MJ23</accession>
<dbReference type="OMA" id="HEYLNID"/>
<feature type="transmembrane region" description="Helical" evidence="6">
    <location>
        <begin position="419"/>
        <end position="445"/>
    </location>
</feature>
<keyword evidence="4 6" id="KW-1133">Transmembrane helix</keyword>
<dbReference type="VEuPathDB" id="MicrosporidiaDB:NBO_33g0021"/>
<gene>
    <name evidence="8" type="ORF">NBO_33g0021</name>
</gene>
<evidence type="ECO:0000256" key="3">
    <source>
        <dbReference type="ARBA" id="ARBA00022692"/>
    </source>
</evidence>
<feature type="transmembrane region" description="Helical" evidence="6">
    <location>
        <begin position="457"/>
        <end position="480"/>
    </location>
</feature>
<evidence type="ECO:0000256" key="4">
    <source>
        <dbReference type="ARBA" id="ARBA00022989"/>
    </source>
</evidence>
<evidence type="ECO:0000256" key="6">
    <source>
        <dbReference type="SAM" id="Phobius"/>
    </source>
</evidence>
<dbReference type="EMBL" id="KB908941">
    <property type="protein sequence ID" value="EOB14215.1"/>
    <property type="molecule type" value="Genomic_DNA"/>
</dbReference>
<dbReference type="HOGENOM" id="CLU_045428_0_0_1"/>
<feature type="transmembrane region" description="Helical" evidence="6">
    <location>
        <begin position="195"/>
        <end position="213"/>
    </location>
</feature>
<evidence type="ECO:0000313" key="9">
    <source>
        <dbReference type="Proteomes" id="UP000016927"/>
    </source>
</evidence>
<feature type="domain" description="Amino acid transporter transmembrane" evidence="7">
    <location>
        <begin position="36"/>
        <end position="472"/>
    </location>
</feature>
<name>R0MJ23_NOSB1</name>
<dbReference type="OrthoDB" id="438545at2759"/>
<dbReference type="GO" id="GO:0015179">
    <property type="term" value="F:L-amino acid transmembrane transporter activity"/>
    <property type="evidence" value="ECO:0007669"/>
    <property type="project" value="TreeGrafter"/>
</dbReference>
<comment type="subcellular location">
    <subcellularLocation>
        <location evidence="1">Membrane</location>
        <topology evidence="1">Multi-pass membrane protein</topology>
    </subcellularLocation>
</comment>
<proteinExistence type="inferred from homology"/>
<feature type="transmembrane region" description="Helical" evidence="6">
    <location>
        <begin position="352"/>
        <end position="372"/>
    </location>
</feature>
<dbReference type="Proteomes" id="UP000016927">
    <property type="component" value="Unassembled WGS sequence"/>
</dbReference>
<feature type="transmembrane region" description="Helical" evidence="6">
    <location>
        <begin position="225"/>
        <end position="247"/>
    </location>
</feature>
<keyword evidence="9" id="KW-1185">Reference proteome</keyword>
<organism evidence="8 9">
    <name type="scientific">Nosema bombycis (strain CQ1 / CVCC 102059)</name>
    <name type="common">Microsporidian parasite</name>
    <name type="synonym">Pebrine of silkworm</name>
    <dbReference type="NCBI Taxonomy" id="578461"/>
    <lineage>
        <taxon>Eukaryota</taxon>
        <taxon>Fungi</taxon>
        <taxon>Fungi incertae sedis</taxon>
        <taxon>Microsporidia</taxon>
        <taxon>Nosematidae</taxon>
        <taxon>Nosema</taxon>
    </lineage>
</organism>
<keyword evidence="5 6" id="KW-0472">Membrane</keyword>
<feature type="transmembrane region" description="Helical" evidence="6">
    <location>
        <begin position="159"/>
        <end position="183"/>
    </location>
</feature>
<sequence>MSHLHSLHHDRSSLIDQNLNDQILIDDFLPIIMSANASTFSSIRALWSTLFGVGMYFTPRAFAKSEILLGCLQLFGVGLISFLSIFALFFFSKKKTEENLRNNINEDASIPLNTHSINLQFDEEEKENELNSEITQNDVSYAGLGKGINKWIGRAIDSFILIANISTVLFFQKYISLISFSLLPQSLIENFPFDPYFVFIFIYGAIIWACGLFKNLQSIDWLSLISFGCILTNCIIVGIMTCLLGDYRSTHVSNPGYSISLSAISTFIFSMDCQTNVVEVFSEMENKNIVNLAIVAFSAAFGACMFYGSIGIAGSLLFGDNMPNEDIITILANSESSLVKYLSSRNSKFYCVHYIVPCLAILGLLISSVYQLSAVTRSLNEKKIFKKNLTLNIRQVVTTGIVIIGVSIFNMFPQISLELVFAFIGQFMSNFLGYFFPFIFIAYLYWKKKKIYSFINVIIPICSIVFGLYGFTDFIMLYFFSHEYLNIDKDLADGVSEGLT</sequence>
<evidence type="ECO:0000259" key="7">
    <source>
        <dbReference type="Pfam" id="PF01490"/>
    </source>
</evidence>
<comment type="similarity">
    <text evidence="2">Belongs to the amino acid/polyamine transporter 2 family.</text>
</comment>
<protein>
    <submittedName>
        <fullName evidence="8">Aminoacid transporter</fullName>
    </submittedName>
</protein>
<dbReference type="PANTHER" id="PTHR22950">
    <property type="entry name" value="AMINO ACID TRANSPORTER"/>
    <property type="match status" value="1"/>
</dbReference>
<reference evidence="8 9" key="1">
    <citation type="journal article" date="2013" name="BMC Genomics">
        <title>Comparative genomics of parasitic silkworm microsporidia reveal an association between genome expansion and host adaptation.</title>
        <authorList>
            <person name="Pan G."/>
            <person name="Xu J."/>
            <person name="Li T."/>
            <person name="Xia Q."/>
            <person name="Liu S.L."/>
            <person name="Zhang G."/>
            <person name="Li S."/>
            <person name="Li C."/>
            <person name="Liu H."/>
            <person name="Yang L."/>
            <person name="Liu T."/>
            <person name="Zhang X."/>
            <person name="Wu Z."/>
            <person name="Fan W."/>
            <person name="Dang X."/>
            <person name="Xiang H."/>
            <person name="Tao M."/>
            <person name="Li Y."/>
            <person name="Hu J."/>
            <person name="Li Z."/>
            <person name="Lin L."/>
            <person name="Luo J."/>
            <person name="Geng L."/>
            <person name="Wang L."/>
            <person name="Long M."/>
            <person name="Wan Y."/>
            <person name="He N."/>
            <person name="Zhang Z."/>
            <person name="Lu C."/>
            <person name="Keeling P.J."/>
            <person name="Wang J."/>
            <person name="Xiang Z."/>
            <person name="Zhou Z."/>
        </authorList>
    </citation>
    <scope>NUCLEOTIDE SEQUENCE [LARGE SCALE GENOMIC DNA]</scope>
    <source>
        <strain evidence="9">CQ1 / CVCC 102059</strain>
    </source>
</reference>
<evidence type="ECO:0000256" key="2">
    <source>
        <dbReference type="ARBA" id="ARBA00008066"/>
    </source>
</evidence>
<dbReference type="GO" id="GO:0016020">
    <property type="term" value="C:membrane"/>
    <property type="evidence" value="ECO:0007669"/>
    <property type="project" value="UniProtKB-SubCell"/>
</dbReference>
<feature type="transmembrane region" description="Helical" evidence="6">
    <location>
        <begin position="67"/>
        <end position="91"/>
    </location>
</feature>
<evidence type="ECO:0000313" key="8">
    <source>
        <dbReference type="EMBL" id="EOB14215.1"/>
    </source>
</evidence>
<dbReference type="AlphaFoldDB" id="R0MJ23"/>
<evidence type="ECO:0000256" key="1">
    <source>
        <dbReference type="ARBA" id="ARBA00004141"/>
    </source>
</evidence>
<feature type="transmembrane region" description="Helical" evidence="6">
    <location>
        <begin position="393"/>
        <end position="413"/>
    </location>
</feature>
<keyword evidence="3 6" id="KW-0812">Transmembrane</keyword>